<keyword evidence="15 21" id="KW-0862">Zinc</keyword>
<dbReference type="AlphaFoldDB" id="A0A4R4P2L4"/>
<evidence type="ECO:0000256" key="6">
    <source>
        <dbReference type="ARBA" id="ARBA00012032"/>
    </source>
</evidence>
<dbReference type="PROSITE" id="PS51332">
    <property type="entry name" value="B12_BINDING"/>
    <property type="match status" value="1"/>
</dbReference>
<evidence type="ECO:0000259" key="26">
    <source>
        <dbReference type="PROSITE" id="PS50972"/>
    </source>
</evidence>
<feature type="binding site" evidence="22 24">
    <location>
        <position position="238"/>
    </location>
    <ligand>
        <name>Zn(2+)</name>
        <dbReference type="ChEBI" id="CHEBI:29105"/>
    </ligand>
</feature>
<dbReference type="CDD" id="cd02069">
    <property type="entry name" value="methionine_synthase_B12_BD"/>
    <property type="match status" value="1"/>
</dbReference>
<dbReference type="NCBIfam" id="NF007024">
    <property type="entry name" value="PRK09490.1"/>
    <property type="match status" value="1"/>
</dbReference>
<protein>
    <recommendedName>
        <fullName evidence="7 20">Methionine synthase</fullName>
        <ecNumber evidence="6 20">2.1.1.13</ecNumber>
    </recommendedName>
    <alternativeName>
        <fullName evidence="19 21">5-methyltetrahydrofolate--homocysteine methyltransferase</fullName>
    </alternativeName>
</protein>
<dbReference type="SUPFAM" id="SSF56507">
    <property type="entry name" value="Methionine synthase activation domain-like"/>
    <property type="match status" value="1"/>
</dbReference>
<keyword evidence="13 21" id="KW-0479">Metal-binding</keyword>
<dbReference type="PANTHER" id="PTHR45833:SF1">
    <property type="entry name" value="METHIONINE SYNTHASE"/>
    <property type="match status" value="1"/>
</dbReference>
<dbReference type="OrthoDB" id="9803687at2"/>
<dbReference type="InterPro" id="IPR036594">
    <property type="entry name" value="Meth_synthase_dom"/>
</dbReference>
<dbReference type="GO" id="GO:0046653">
    <property type="term" value="P:tetrahydrofolate metabolic process"/>
    <property type="evidence" value="ECO:0007669"/>
    <property type="project" value="TreeGrafter"/>
</dbReference>
<feature type="binding site" description="axial binding residue" evidence="22">
    <location>
        <position position="756"/>
    </location>
    <ligand>
        <name>methylcob(III)alamin</name>
        <dbReference type="ChEBI" id="CHEBI:28115"/>
    </ligand>
    <ligandPart>
        <name>Co</name>
        <dbReference type="ChEBI" id="CHEBI:27638"/>
    </ligandPart>
</feature>
<evidence type="ECO:0000256" key="8">
    <source>
        <dbReference type="ARBA" id="ARBA00022603"/>
    </source>
</evidence>
<dbReference type="GO" id="GO:0050667">
    <property type="term" value="P:homocysteine metabolic process"/>
    <property type="evidence" value="ECO:0007669"/>
    <property type="project" value="TreeGrafter"/>
</dbReference>
<sequence>MTHTNLRELLEERIAVLDGAWGTMLQGAGLTPEDYRGDRISGDHDKDVTGDPDLLNLTRPDVILDVHRQYLAAGADITTTNTFTATGIAQADYGLGGDLVREMNVQGARLARQAADEFDGRRFVAGSVGPLNVTLSLSPRVEDPAYRTVTFDQVKDAYAHQIAGLAEGGVDLLLIETIFDTLNAKAAIAAAREVAPELPLWISVTIVDLSGRTLSGQTVEAFWRSIEHAEPLVVGVNCSLGAAEMRPHVEDLARLAGTYVASHPNAGLPNAFGGYDETPEETGALLRDFAASGMVNLVGGCCGTGPAHIAAIAEAVRGMAPREVARPARASRFSGLEPFEIGADTGFVMIGERTNVTGSKRFRKLIEAGDHQAAVDVALEQVRGGANLLDVNMDADLLESEREMTTFLNLIATEPEVARIPIMVDSSRWTVLEAGLKTVQGKGVVNSISLKEGEEPFLQQARRIRDFGAGVVVMAFDETGQADTADRKVEICGRAYDLLTQKAGFPAEDIIFDPNVLAVATGIEEHNGYAKAFIDALPRIKERCPGVRTSGGISNLSFSFRGNEVVREAMHSAFLYHAVRAGLDMGIVNAGQLAVYEDIPADLLELVEDVLFDRRPDATDRLVSFAENVKGKGTVREVDLSWRDAPVEQRLSHALVHGIVDFIEEDTEEARQQAARPLDVIEGPLMDGMKVVGDLFGSGKMFLPQVVKSARAMKRSVAYLEPFMEKEKEEALRAGRVQQERGQGKIVLATVKGDVHDIGKNIVGVVLGCNNYDVVDLGVMVPAAKILDTAIAENADAVGLSGLITPSLDEMVSVAAEMERRGMRLPLLIGGATTSRQHTAVKIAPAYDATTVHVLDASRVVGVVSDLLDEDRAAALDAANREEQARLREQHENKQRRPMLTIEQARANREQVDFSDLPTPDFTGVRIVQPDLAAIRAMIDWQFFFLAWELKGKYPAILDQPVARELFDEGNELLDQIIADGSFEASGAYGFWPAHSEGDDILLDGGPRFPMLRQQTSKPEGRPNRCLADYIAPSGDHLGGFAVTILGAEDLAAKFEEENDDYKAIMVKALADRLAEAFAEYVHLEARRAWFEPGSEPDLADLHAEKFRGIRPALGYPASPDHSLKRALFDLLDAGRLGMKLTESYAMSPGASVSGLIFAHPASRYFTVGRIGKDQVEDYAERCDLPVAEVERWLAPNLSYDPK</sequence>
<dbReference type="Proteomes" id="UP000295431">
    <property type="component" value="Unassembled WGS sequence"/>
</dbReference>
<dbReference type="InterPro" id="IPR003726">
    <property type="entry name" value="HCY_dom"/>
</dbReference>
<dbReference type="SUPFAM" id="SSF47644">
    <property type="entry name" value="Methionine synthase domain"/>
    <property type="match status" value="1"/>
</dbReference>
<evidence type="ECO:0000256" key="3">
    <source>
        <dbReference type="ARBA" id="ARBA00001956"/>
    </source>
</evidence>
<evidence type="ECO:0000256" key="5">
    <source>
        <dbReference type="ARBA" id="ARBA00010398"/>
    </source>
</evidence>
<feature type="binding site" evidence="23">
    <location>
        <position position="805"/>
    </location>
    <ligand>
        <name>methylcob(III)alamin</name>
        <dbReference type="ChEBI" id="CHEBI:28115"/>
    </ligand>
</feature>
<evidence type="ECO:0000256" key="23">
    <source>
        <dbReference type="PIRSR" id="PIRSR000381-2"/>
    </source>
</evidence>
<dbReference type="PROSITE" id="PS50970">
    <property type="entry name" value="HCY"/>
    <property type="match status" value="1"/>
</dbReference>
<keyword evidence="17 21" id="KW-0170">Cobalt</keyword>
<evidence type="ECO:0000259" key="29">
    <source>
        <dbReference type="PROSITE" id="PS51337"/>
    </source>
</evidence>
<comment type="similarity">
    <text evidence="5">Belongs to the vitamin-B12 dependent methionine synthase family.</text>
</comment>
<evidence type="ECO:0000256" key="15">
    <source>
        <dbReference type="ARBA" id="ARBA00022833"/>
    </source>
</evidence>
<evidence type="ECO:0000256" key="20">
    <source>
        <dbReference type="NCBIfam" id="TIGR02082"/>
    </source>
</evidence>
<dbReference type="GO" id="GO:0005829">
    <property type="term" value="C:cytosol"/>
    <property type="evidence" value="ECO:0007669"/>
    <property type="project" value="TreeGrafter"/>
</dbReference>
<dbReference type="FunFam" id="1.10.1240.10:FF:000001">
    <property type="entry name" value="Methionine synthase"/>
    <property type="match status" value="1"/>
</dbReference>
<evidence type="ECO:0000256" key="17">
    <source>
        <dbReference type="ARBA" id="ARBA00023285"/>
    </source>
</evidence>
<reference evidence="30 31" key="1">
    <citation type="submission" date="2019-03" db="EMBL/GenBank/DDBJ databases">
        <title>Draft genome sequences of novel Actinobacteria.</title>
        <authorList>
            <person name="Sahin N."/>
            <person name="Ay H."/>
            <person name="Saygin H."/>
        </authorList>
    </citation>
    <scope>NUCLEOTIDE SEQUENCE [LARGE SCALE GENOMIC DNA]</scope>
    <source>
        <strain evidence="30 31">DSM 45347</strain>
    </source>
</reference>
<dbReference type="GO" id="GO:0008705">
    <property type="term" value="F:methionine synthase activity"/>
    <property type="evidence" value="ECO:0007669"/>
    <property type="project" value="UniProtKB-UniRule"/>
</dbReference>
<feature type="binding site" evidence="23">
    <location>
        <begin position="753"/>
        <end position="757"/>
    </location>
    <ligand>
        <name>methylcob(III)alamin</name>
        <dbReference type="ChEBI" id="CHEBI:28115"/>
    </ligand>
</feature>
<dbReference type="Gene3D" id="3.20.20.20">
    <property type="entry name" value="Dihydropteroate synthase-like"/>
    <property type="match status" value="1"/>
</dbReference>
<keyword evidence="16 21" id="KW-0486">Methionine biosynthesis</keyword>
<feature type="binding site" evidence="22 24">
    <location>
        <position position="302"/>
    </location>
    <ligand>
        <name>Zn(2+)</name>
        <dbReference type="ChEBI" id="CHEBI:29105"/>
    </ligand>
</feature>
<dbReference type="EC" id="2.1.1.13" evidence="6 20"/>
<dbReference type="InterPro" id="IPR011822">
    <property type="entry name" value="MetH"/>
</dbReference>
<dbReference type="InterPro" id="IPR000489">
    <property type="entry name" value="Pterin-binding_dom"/>
</dbReference>
<dbReference type="Gene3D" id="1.10.288.10">
    <property type="entry name" value="Cobalamin-dependent Methionine Synthase, domain 2"/>
    <property type="match status" value="1"/>
</dbReference>
<keyword evidence="8 21" id="KW-0489">Methyltransferase</keyword>
<dbReference type="InterPro" id="IPR036589">
    <property type="entry name" value="HCY_dom_sf"/>
</dbReference>
<evidence type="ECO:0000256" key="2">
    <source>
        <dbReference type="ARBA" id="ARBA00001947"/>
    </source>
</evidence>
<evidence type="ECO:0000256" key="1">
    <source>
        <dbReference type="ARBA" id="ARBA00001700"/>
    </source>
</evidence>
<dbReference type="PROSITE" id="PS50974">
    <property type="entry name" value="ADOMET_ACTIVATION"/>
    <property type="match status" value="1"/>
</dbReference>
<gene>
    <name evidence="30" type="primary">metH</name>
    <name evidence="30" type="ORF">E1284_12165</name>
</gene>
<dbReference type="InterPro" id="IPR050554">
    <property type="entry name" value="Met_Synthase/Corrinoid"/>
</dbReference>
<feature type="domain" description="Hcy-binding" evidence="25">
    <location>
        <begin position="3"/>
        <end position="316"/>
    </location>
</feature>
<evidence type="ECO:0000256" key="11">
    <source>
        <dbReference type="ARBA" id="ARBA00022679"/>
    </source>
</evidence>
<dbReference type="Pfam" id="PF00809">
    <property type="entry name" value="Pterin_bind"/>
    <property type="match status" value="1"/>
</dbReference>
<dbReference type="InterPro" id="IPR011005">
    <property type="entry name" value="Dihydropteroate_synth-like_sf"/>
</dbReference>
<dbReference type="EMBL" id="SMJW01000048">
    <property type="protein sequence ID" value="TDC16531.1"/>
    <property type="molecule type" value="Genomic_DNA"/>
</dbReference>
<dbReference type="Gene3D" id="1.10.1240.10">
    <property type="entry name" value="Methionine synthase domain"/>
    <property type="match status" value="1"/>
</dbReference>
<evidence type="ECO:0000256" key="12">
    <source>
        <dbReference type="ARBA" id="ARBA00022691"/>
    </source>
</evidence>
<comment type="catalytic activity">
    <reaction evidence="1 21">
        <text>(6S)-5-methyl-5,6,7,8-tetrahydrofolate + L-homocysteine = (6S)-5,6,7,8-tetrahydrofolate + L-methionine</text>
        <dbReference type="Rhea" id="RHEA:11172"/>
        <dbReference type="ChEBI" id="CHEBI:18608"/>
        <dbReference type="ChEBI" id="CHEBI:57453"/>
        <dbReference type="ChEBI" id="CHEBI:57844"/>
        <dbReference type="ChEBI" id="CHEBI:58199"/>
        <dbReference type="EC" id="2.1.1.13"/>
    </reaction>
</comment>
<dbReference type="SUPFAM" id="SSF82282">
    <property type="entry name" value="Homocysteine S-methyltransferase"/>
    <property type="match status" value="1"/>
</dbReference>
<evidence type="ECO:0000256" key="7">
    <source>
        <dbReference type="ARBA" id="ARBA00013998"/>
    </source>
</evidence>
<feature type="domain" description="Pterin-binding" evidence="26">
    <location>
        <begin position="347"/>
        <end position="608"/>
    </location>
</feature>
<dbReference type="InterPro" id="IPR003759">
    <property type="entry name" value="Cbl-bd_cap"/>
</dbReference>
<dbReference type="PANTHER" id="PTHR45833">
    <property type="entry name" value="METHIONINE SYNTHASE"/>
    <property type="match status" value="1"/>
</dbReference>
<dbReference type="RefSeq" id="WP_131939154.1">
    <property type="nucleotide sequence ID" value="NZ_BAAAMX010000014.1"/>
</dbReference>
<dbReference type="Gene3D" id="3.10.196.10">
    <property type="entry name" value="Vitamin B12-dependent methionine synthase, activation domain"/>
    <property type="match status" value="1"/>
</dbReference>
<dbReference type="FunFam" id="3.40.50.280:FF:000001">
    <property type="entry name" value="Methionine synthase"/>
    <property type="match status" value="1"/>
</dbReference>
<evidence type="ECO:0000256" key="22">
    <source>
        <dbReference type="PIRSR" id="PIRSR000381-1"/>
    </source>
</evidence>
<comment type="cofactor">
    <cofactor evidence="2 21 24">
        <name>Zn(2+)</name>
        <dbReference type="ChEBI" id="CHEBI:29105"/>
    </cofactor>
</comment>
<evidence type="ECO:0000256" key="24">
    <source>
        <dbReference type="PROSITE-ProRule" id="PRU00333"/>
    </source>
</evidence>
<dbReference type="GO" id="GO:0032259">
    <property type="term" value="P:methylation"/>
    <property type="evidence" value="ECO:0007669"/>
    <property type="project" value="UniProtKB-KW"/>
</dbReference>
<dbReference type="PROSITE" id="PS50972">
    <property type="entry name" value="PTERIN_BINDING"/>
    <property type="match status" value="1"/>
</dbReference>
<dbReference type="SUPFAM" id="SSF52242">
    <property type="entry name" value="Cobalamin (vitamin B12)-binding domain"/>
    <property type="match status" value="1"/>
</dbReference>
<feature type="binding site" evidence="23">
    <location>
        <position position="1111"/>
    </location>
    <ligand>
        <name>S-adenosyl-L-methionine</name>
        <dbReference type="ChEBI" id="CHEBI:59789"/>
    </ligand>
</feature>
<dbReference type="FunFam" id="3.20.20.330:FF:000001">
    <property type="entry name" value="Methionine synthase"/>
    <property type="match status" value="1"/>
</dbReference>
<dbReference type="CDD" id="cd00740">
    <property type="entry name" value="MeTr"/>
    <property type="match status" value="1"/>
</dbReference>
<comment type="caution">
    <text evidence="30">The sequence shown here is derived from an EMBL/GenBank/DDBJ whole genome shotgun (WGS) entry which is preliminary data.</text>
</comment>
<comment type="pathway">
    <text evidence="4 21">Amino-acid biosynthesis; L-methionine biosynthesis via de novo pathway; L-methionine from L-homocysteine (MetH route): step 1/1.</text>
</comment>
<keyword evidence="11 21" id="KW-0808">Transferase</keyword>
<evidence type="ECO:0000256" key="10">
    <source>
        <dbReference type="ARBA" id="ARBA00022628"/>
    </source>
</evidence>
<evidence type="ECO:0000313" key="30">
    <source>
        <dbReference type="EMBL" id="TDC16531.1"/>
    </source>
</evidence>
<evidence type="ECO:0000259" key="28">
    <source>
        <dbReference type="PROSITE" id="PS51332"/>
    </source>
</evidence>
<dbReference type="InterPro" id="IPR006158">
    <property type="entry name" value="Cobalamin-bd"/>
</dbReference>
<feature type="binding site" evidence="23">
    <location>
        <position position="940"/>
    </location>
    <ligand>
        <name>S-adenosyl-L-methionine</name>
        <dbReference type="ChEBI" id="CHEBI:59789"/>
    </ligand>
</feature>
<evidence type="ECO:0000256" key="21">
    <source>
        <dbReference type="PIRNR" id="PIRNR000381"/>
    </source>
</evidence>
<name>A0A4R4P2L4_9ACTN</name>
<comment type="cofactor">
    <cofactor evidence="3 21 22">
        <name>methylcob(III)alamin</name>
        <dbReference type="ChEBI" id="CHEBI:28115"/>
    </cofactor>
</comment>
<keyword evidence="12 21" id="KW-0949">S-adenosyl-L-methionine</keyword>
<dbReference type="Pfam" id="PF02965">
    <property type="entry name" value="Met_synt_B12"/>
    <property type="match status" value="1"/>
</dbReference>
<dbReference type="PROSITE" id="PS51337">
    <property type="entry name" value="B12_BINDING_NTER"/>
    <property type="match status" value="1"/>
</dbReference>
<keyword evidence="9 21" id="KW-0028">Amino-acid biosynthesis</keyword>
<dbReference type="InterPro" id="IPR036724">
    <property type="entry name" value="Cobalamin-bd_sf"/>
</dbReference>
<comment type="function">
    <text evidence="18 21">Catalyzes the transfer of a methyl group from methyl-cobalamin to homocysteine, yielding enzyme-bound cob(I)alamin and methionine. Subsequently, remethylates the cofactor using methyltetrahydrofolate.</text>
</comment>
<comment type="domain">
    <text evidence="21">Modular enzyme with four functionally distinct domains. The isolated Hcy-binding domain catalyzes methyl transfer from free methylcobalamin to homocysteine. The Hcy-binding domain in association with the pterin-binding domain catalyzes the methylation of cob(I)alamin by methyltetrahydrofolate and the methylation of homocysteine. The B12-binding domain binds the cofactor. The AdoMet activation domain binds S-adenosyl-L-methionine. Under aerobic conditions cob(I)alamin can be converted to inactive cob(II)alamin. Reductive methylation by S-adenosyl-L-methionine and flavodoxin regenerates methylcobalamin.</text>
</comment>
<feature type="binding site" evidence="23">
    <location>
        <position position="857"/>
    </location>
    <ligand>
        <name>methylcob(III)alamin</name>
        <dbReference type="ChEBI" id="CHEBI:28115"/>
    </ligand>
</feature>
<dbReference type="SMART" id="SM01018">
    <property type="entry name" value="B12-binding_2"/>
    <property type="match status" value="1"/>
</dbReference>
<proteinExistence type="inferred from homology"/>
<accession>A0A4R4P2L4</accession>
<evidence type="ECO:0000256" key="9">
    <source>
        <dbReference type="ARBA" id="ARBA00022605"/>
    </source>
</evidence>
<organism evidence="30 31">
    <name type="scientific">Actinomadura bangladeshensis</name>
    <dbReference type="NCBI Taxonomy" id="453573"/>
    <lineage>
        <taxon>Bacteria</taxon>
        <taxon>Bacillati</taxon>
        <taxon>Actinomycetota</taxon>
        <taxon>Actinomycetes</taxon>
        <taxon>Streptosporangiales</taxon>
        <taxon>Thermomonosporaceae</taxon>
        <taxon>Actinomadura</taxon>
    </lineage>
</organism>
<keyword evidence="10 21" id="KW-0846">Cobalamin</keyword>
<evidence type="ECO:0000256" key="18">
    <source>
        <dbReference type="ARBA" id="ARBA00025552"/>
    </source>
</evidence>
<dbReference type="Gene3D" id="3.20.20.330">
    <property type="entry name" value="Homocysteine-binding-like domain"/>
    <property type="match status" value="1"/>
</dbReference>
<dbReference type="NCBIfam" id="TIGR02082">
    <property type="entry name" value="metH"/>
    <property type="match status" value="1"/>
</dbReference>
<evidence type="ECO:0000256" key="14">
    <source>
        <dbReference type="ARBA" id="ARBA00022737"/>
    </source>
</evidence>
<dbReference type="FunFam" id="3.20.20.20:FF:000002">
    <property type="entry name" value="Methionine synthase"/>
    <property type="match status" value="1"/>
</dbReference>
<dbReference type="Pfam" id="PF02574">
    <property type="entry name" value="S-methyl_trans"/>
    <property type="match status" value="1"/>
</dbReference>
<dbReference type="PIRSF" id="PIRSF000381">
    <property type="entry name" value="MetH"/>
    <property type="match status" value="1"/>
</dbReference>
<dbReference type="InterPro" id="IPR037010">
    <property type="entry name" value="VitB12-dep_Met_synth_activ_sf"/>
</dbReference>
<dbReference type="Pfam" id="PF02607">
    <property type="entry name" value="B12-binding_2"/>
    <property type="match status" value="1"/>
</dbReference>
<dbReference type="SUPFAM" id="SSF51717">
    <property type="entry name" value="Dihydropteroate synthetase-like"/>
    <property type="match status" value="1"/>
</dbReference>
<evidence type="ECO:0000259" key="25">
    <source>
        <dbReference type="PROSITE" id="PS50970"/>
    </source>
</evidence>
<evidence type="ECO:0000256" key="4">
    <source>
        <dbReference type="ARBA" id="ARBA00005178"/>
    </source>
</evidence>
<dbReference type="InterPro" id="IPR004223">
    <property type="entry name" value="VitB12-dep_Met_synth_activ_dom"/>
</dbReference>
<feature type="binding site" evidence="23">
    <location>
        <position position="801"/>
    </location>
    <ligand>
        <name>methylcob(III)alamin</name>
        <dbReference type="ChEBI" id="CHEBI:28115"/>
    </ligand>
</feature>
<feature type="domain" description="B12-binding" evidence="28">
    <location>
        <begin position="743"/>
        <end position="878"/>
    </location>
</feature>
<evidence type="ECO:0000313" key="31">
    <source>
        <dbReference type="Proteomes" id="UP000295431"/>
    </source>
</evidence>
<dbReference type="GO" id="GO:0008270">
    <property type="term" value="F:zinc ion binding"/>
    <property type="evidence" value="ECO:0007669"/>
    <property type="project" value="UniProtKB-UniRule"/>
</dbReference>
<evidence type="ECO:0000256" key="19">
    <source>
        <dbReference type="ARBA" id="ARBA00031040"/>
    </source>
</evidence>
<dbReference type="InterPro" id="IPR033706">
    <property type="entry name" value="Met_synthase_B12-bd"/>
</dbReference>
<dbReference type="UniPathway" id="UPA00051">
    <property type="reaction ID" value="UER00081"/>
</dbReference>
<evidence type="ECO:0000256" key="13">
    <source>
        <dbReference type="ARBA" id="ARBA00022723"/>
    </source>
</evidence>
<evidence type="ECO:0000259" key="27">
    <source>
        <dbReference type="PROSITE" id="PS50974"/>
    </source>
</evidence>
<feature type="domain" description="B12-binding N-terminal" evidence="29">
    <location>
        <begin position="638"/>
        <end position="732"/>
    </location>
</feature>
<feature type="binding site" evidence="22 24">
    <location>
        <position position="301"/>
    </location>
    <ligand>
        <name>Zn(2+)</name>
        <dbReference type="ChEBI" id="CHEBI:29105"/>
    </ligand>
</feature>
<feature type="domain" description="AdoMet activation" evidence="27">
    <location>
        <begin position="893"/>
        <end position="1203"/>
    </location>
</feature>
<dbReference type="Pfam" id="PF02310">
    <property type="entry name" value="B12-binding"/>
    <property type="match status" value="1"/>
</dbReference>
<dbReference type="Gene3D" id="3.40.50.280">
    <property type="entry name" value="Cobalamin-binding domain"/>
    <property type="match status" value="1"/>
</dbReference>
<evidence type="ECO:0000256" key="16">
    <source>
        <dbReference type="ARBA" id="ARBA00023167"/>
    </source>
</evidence>
<dbReference type="GO" id="GO:0031419">
    <property type="term" value="F:cobalamin binding"/>
    <property type="evidence" value="ECO:0007669"/>
    <property type="project" value="UniProtKB-UniRule"/>
</dbReference>
<feature type="binding site" evidence="23">
    <location>
        <begin position="1165"/>
        <end position="1166"/>
    </location>
    <ligand>
        <name>S-adenosyl-L-methionine</name>
        <dbReference type="ChEBI" id="CHEBI:59789"/>
    </ligand>
</feature>
<keyword evidence="14" id="KW-0677">Repeat</keyword>
<keyword evidence="31" id="KW-1185">Reference proteome</keyword>
<feature type="binding site" evidence="23">
    <location>
        <position position="682"/>
    </location>
    <ligand>
        <name>methylcob(III)alamin</name>
        <dbReference type="ChEBI" id="CHEBI:28115"/>
    </ligand>
</feature>